<dbReference type="InterPro" id="IPR053745">
    <property type="entry name" value="Viral_Tail_Comp_sf"/>
</dbReference>
<evidence type="ECO:0000313" key="2">
    <source>
        <dbReference type="Proteomes" id="UP000555448"/>
    </source>
</evidence>
<dbReference type="EMBL" id="JACHLR010000011">
    <property type="protein sequence ID" value="MBB4859465.1"/>
    <property type="molecule type" value="Genomic_DNA"/>
</dbReference>
<evidence type="ECO:0008006" key="3">
    <source>
        <dbReference type="Google" id="ProtNLM"/>
    </source>
</evidence>
<accession>A0A7W7KAY6</accession>
<sequence>MIDPSLPLQAAIYQALITAGVSNVYATVPVGTSLPWTVIGDDQVLAAFEAAEMYDCFTQIHVFGRKPDHKVQAGLVMTALRDPIEIDGFGIVEHGFEDSKNIDEKDNQIGHVVLTFRYLLQPI</sequence>
<dbReference type="InterPro" id="IPR021508">
    <property type="entry name" value="Gp17-like"/>
</dbReference>
<dbReference type="Proteomes" id="UP000555448">
    <property type="component" value="Unassembled WGS sequence"/>
</dbReference>
<reference evidence="1 2" key="1">
    <citation type="submission" date="2020-08" db="EMBL/GenBank/DDBJ databases">
        <title>Functional genomics of gut bacteria from endangered species of beetles.</title>
        <authorList>
            <person name="Carlos-Shanley C."/>
        </authorList>
    </citation>
    <scope>NUCLEOTIDE SEQUENCE [LARGE SCALE GENOMIC DNA]</scope>
    <source>
        <strain evidence="1 2">S00245</strain>
    </source>
</reference>
<keyword evidence="2" id="KW-1185">Reference proteome</keyword>
<name>A0A7W7KAY6_9SPHN</name>
<protein>
    <recommendedName>
        <fullName evidence="3">DUF3168 domain-containing protein</fullName>
    </recommendedName>
</protein>
<gene>
    <name evidence="1" type="ORF">HNO88_002794</name>
</gene>
<comment type="caution">
    <text evidence="1">The sequence shown here is derived from an EMBL/GenBank/DDBJ whole genome shotgun (WGS) entry which is preliminary data.</text>
</comment>
<dbReference type="RefSeq" id="WP_184246397.1">
    <property type="nucleotide sequence ID" value="NZ_JACHLR010000011.1"/>
</dbReference>
<organism evidence="1 2">
    <name type="scientific">Novosphingobium chloroacetimidivorans</name>
    <dbReference type="NCBI Taxonomy" id="1428314"/>
    <lineage>
        <taxon>Bacteria</taxon>
        <taxon>Pseudomonadati</taxon>
        <taxon>Pseudomonadota</taxon>
        <taxon>Alphaproteobacteria</taxon>
        <taxon>Sphingomonadales</taxon>
        <taxon>Sphingomonadaceae</taxon>
        <taxon>Novosphingobium</taxon>
    </lineage>
</organism>
<proteinExistence type="predicted"/>
<evidence type="ECO:0000313" key="1">
    <source>
        <dbReference type="EMBL" id="MBB4859465.1"/>
    </source>
</evidence>
<dbReference type="Pfam" id="PF11367">
    <property type="entry name" value="Tail_completion_gp17"/>
    <property type="match status" value="1"/>
</dbReference>
<dbReference type="AlphaFoldDB" id="A0A7W7KAY6"/>
<dbReference type="Gene3D" id="3.30.2000.30">
    <property type="match status" value="1"/>
</dbReference>